<proteinExistence type="predicted"/>
<feature type="compositionally biased region" description="Polar residues" evidence="2">
    <location>
        <begin position="199"/>
        <end position="230"/>
    </location>
</feature>
<dbReference type="EMBL" id="QXFZ01000147">
    <property type="protein sequence ID" value="KAE9130261.1"/>
    <property type="molecule type" value="Genomic_DNA"/>
</dbReference>
<evidence type="ECO:0000259" key="3">
    <source>
        <dbReference type="PROSITE" id="PS50966"/>
    </source>
</evidence>
<keyword evidence="14" id="KW-1185">Reference proteome</keyword>
<dbReference type="EMBL" id="QXGC01000126">
    <property type="protein sequence ID" value="KAE9248441.1"/>
    <property type="molecule type" value="Genomic_DNA"/>
</dbReference>
<dbReference type="Proteomes" id="UP000437068">
    <property type="component" value="Unassembled WGS sequence"/>
</dbReference>
<dbReference type="Proteomes" id="UP000476176">
    <property type="component" value="Unassembled WGS sequence"/>
</dbReference>
<keyword evidence="1" id="KW-0862">Zinc</keyword>
<dbReference type="EMBL" id="QXGD01000177">
    <property type="protein sequence ID" value="KAE9249176.1"/>
    <property type="molecule type" value="Genomic_DNA"/>
</dbReference>
<evidence type="ECO:0000313" key="10">
    <source>
        <dbReference type="EMBL" id="KAE9248441.1"/>
    </source>
</evidence>
<keyword evidence="1" id="KW-0479">Metal-binding</keyword>
<dbReference type="Proteomes" id="UP000488956">
    <property type="component" value="Unassembled WGS sequence"/>
</dbReference>
<dbReference type="Proteomes" id="UP000433483">
    <property type="component" value="Unassembled WGS sequence"/>
</dbReference>
<evidence type="ECO:0000313" key="5">
    <source>
        <dbReference type="EMBL" id="KAE9024140.1"/>
    </source>
</evidence>
<dbReference type="EMBL" id="QXGB01000146">
    <property type="protein sequence ID" value="KAE9227992.1"/>
    <property type="molecule type" value="Genomic_DNA"/>
</dbReference>
<feature type="region of interest" description="Disordered" evidence="2">
    <location>
        <begin position="636"/>
        <end position="658"/>
    </location>
</feature>
<comment type="caution">
    <text evidence="8">The sequence shown here is derived from an EMBL/GenBank/DDBJ whole genome shotgun (WGS) entry which is preliminary data.</text>
</comment>
<feature type="domain" description="SWIM-type" evidence="3">
    <location>
        <begin position="665"/>
        <end position="703"/>
    </location>
</feature>
<evidence type="ECO:0000313" key="11">
    <source>
        <dbReference type="EMBL" id="KAE9249176.1"/>
    </source>
</evidence>
<dbReference type="Proteomes" id="UP000429523">
    <property type="component" value="Unassembled WGS sequence"/>
</dbReference>
<sequence>MTSTAHDVVPFKGRFPSWEALDVARQAHCERTYTMYVCRNTVKVAVANKRRKLQVPDSWVYDRKVYVCTHGYKRVSRSGGSRPRQNVRYTDCKARFTACVASELTEDGGEVLFIKVTGQHLVHSDHPLSLEQWRMYSQNRAAVIEHPYLTHEADLMRRIGSNKKAARAHIEGLTGKVCTMKDMHNLYTKLKKREKSAPSMDSNQSRQPPLTISSSLVGSGVPQSRTTPNSSACGARVELILQNFVDADVENHASILSADDGSNEAICLASRAMKEHFQVFPELLILDVTSAAQETMQAEQHLHGFLSMDALGNARPIFLARSLAMSPSLLRRVCQDFKRTHPKWIQMKALVMSKLLRDVVQVLAHEFPQAQLLLCQFHVLQLLNDLLAHTQIPDRNSSLDKVRHLLRHLVFAHSELRYNETKALLVRQLIIADKRELLDMFDRNWEPYRALWVSYTRAEPFDFSLFLTKGMNSYWDPMQSAFRRTRDNNSAEPAATNVSHLATEAMPLADHAAAPREPFQYTGSAAGSQTSPALSNSPAVTALYRDAEFARSTTSNVLAKCTAEVLTTIKFVESDWNSKILILELTKPVAVDRYDPLLLLLINCLSGFAVDVISSQLTNQTSGACGSVTVTKTRTHKAHSASSTSGSSESPASPTAEATVRWLNKTTREKHILQRDGSACDCEFFAMYQLPCRHLIWYEVVALQHKQLSLAAVGSRWFLRSFQVPKLARQRESNEIEYHLL</sequence>
<evidence type="ECO:0000313" key="4">
    <source>
        <dbReference type="EMBL" id="KAE8945423.1"/>
    </source>
</evidence>
<dbReference type="Pfam" id="PF21056">
    <property type="entry name" value="ZSWIM1-3_RNaseH-like"/>
    <property type="match status" value="1"/>
</dbReference>
<dbReference type="EMBL" id="QXFX01000128">
    <property type="protein sequence ID" value="KAE9130295.1"/>
    <property type="molecule type" value="Genomic_DNA"/>
</dbReference>
<evidence type="ECO:0000313" key="15">
    <source>
        <dbReference type="Proteomes" id="UP000437068"/>
    </source>
</evidence>
<reference evidence="13 14" key="1">
    <citation type="submission" date="2018-08" db="EMBL/GenBank/DDBJ databases">
        <title>Genomic investigation of the strawberry pathogen Phytophthora fragariae indicates pathogenicity is determined by transcriptional variation in three key races.</title>
        <authorList>
            <person name="Adams T.M."/>
            <person name="Armitage A.D."/>
            <person name="Sobczyk M.K."/>
            <person name="Bates H.J."/>
            <person name="Dunwell J.M."/>
            <person name="Nellist C.F."/>
            <person name="Harrison R.J."/>
        </authorList>
    </citation>
    <scope>NUCLEOTIDE SEQUENCE [LARGE SCALE GENOMIC DNA]</scope>
    <source>
        <strain evidence="12 15">A4</strain>
        <strain evidence="11 16">BC-1</strain>
        <strain evidence="10 20">BC-23</strain>
        <strain evidence="9 14">NOV-27</strain>
        <strain evidence="8 17">NOV-5</strain>
        <strain evidence="6 18">NOV-71</strain>
        <strain evidence="4 13">NOV-9</strain>
        <strain evidence="7 21">ONT-3</strain>
        <strain evidence="5 19">SCRP245</strain>
    </source>
</reference>
<dbReference type="EMBL" id="QXGE01000129">
    <property type="protein sequence ID" value="KAE9323429.1"/>
    <property type="molecule type" value="Genomic_DNA"/>
</dbReference>
<evidence type="ECO:0000313" key="13">
    <source>
        <dbReference type="Proteomes" id="UP000429523"/>
    </source>
</evidence>
<name>A0A6A3UL11_9STRA</name>
<keyword evidence="1" id="KW-0863">Zinc-finger</keyword>
<dbReference type="PANTHER" id="PTHR31569">
    <property type="entry name" value="SWIM-TYPE DOMAIN-CONTAINING PROTEIN"/>
    <property type="match status" value="1"/>
</dbReference>
<evidence type="ECO:0000256" key="1">
    <source>
        <dbReference type="PROSITE-ProRule" id="PRU00325"/>
    </source>
</evidence>
<protein>
    <recommendedName>
        <fullName evidence="3">SWIM-type domain-containing protein</fullName>
    </recommendedName>
</protein>
<evidence type="ECO:0000313" key="12">
    <source>
        <dbReference type="EMBL" id="KAE9323429.1"/>
    </source>
</evidence>
<accession>A0A6A3UL11</accession>
<dbReference type="EMBL" id="QXGF01000158">
    <property type="protein sequence ID" value="KAE8945423.1"/>
    <property type="molecule type" value="Genomic_DNA"/>
</dbReference>
<dbReference type="OrthoDB" id="124789at2759"/>
<dbReference type="Proteomes" id="UP000441208">
    <property type="component" value="Unassembled WGS sequence"/>
</dbReference>
<evidence type="ECO:0000313" key="6">
    <source>
        <dbReference type="EMBL" id="KAE9130261.1"/>
    </source>
</evidence>
<dbReference type="Proteomes" id="UP000440732">
    <property type="component" value="Unassembled WGS sequence"/>
</dbReference>
<evidence type="ECO:0000256" key="2">
    <source>
        <dbReference type="SAM" id="MobiDB-lite"/>
    </source>
</evidence>
<evidence type="ECO:0000313" key="19">
    <source>
        <dbReference type="Proteomes" id="UP000460718"/>
    </source>
</evidence>
<dbReference type="InterPro" id="IPR048324">
    <property type="entry name" value="ZSWIM1-3_RNaseH-like"/>
</dbReference>
<feature type="region of interest" description="Disordered" evidence="2">
    <location>
        <begin position="193"/>
        <end position="230"/>
    </location>
</feature>
<dbReference type="PANTHER" id="PTHR31569:SF4">
    <property type="entry name" value="SWIM-TYPE DOMAIN-CONTAINING PROTEIN"/>
    <property type="match status" value="1"/>
</dbReference>
<evidence type="ECO:0000313" key="9">
    <source>
        <dbReference type="EMBL" id="KAE9227992.1"/>
    </source>
</evidence>
<dbReference type="EMBL" id="QXFW01000123">
    <property type="protein sequence ID" value="KAE9024140.1"/>
    <property type="molecule type" value="Genomic_DNA"/>
</dbReference>
<evidence type="ECO:0000313" key="21">
    <source>
        <dbReference type="Proteomes" id="UP000488956"/>
    </source>
</evidence>
<organism evidence="8 17">
    <name type="scientific">Phytophthora fragariae</name>
    <dbReference type="NCBI Taxonomy" id="53985"/>
    <lineage>
        <taxon>Eukaryota</taxon>
        <taxon>Sar</taxon>
        <taxon>Stramenopiles</taxon>
        <taxon>Oomycota</taxon>
        <taxon>Peronosporomycetes</taxon>
        <taxon>Peronosporales</taxon>
        <taxon>Peronosporaceae</taxon>
        <taxon>Phytophthora</taxon>
    </lineage>
</organism>
<dbReference type="Proteomes" id="UP000460718">
    <property type="component" value="Unassembled WGS sequence"/>
</dbReference>
<feature type="compositionally biased region" description="Low complexity" evidence="2">
    <location>
        <begin position="640"/>
        <end position="658"/>
    </location>
</feature>
<dbReference type="EMBL" id="QXGA01000127">
    <property type="protein sequence ID" value="KAE9151903.1"/>
    <property type="molecule type" value="Genomic_DNA"/>
</dbReference>
<dbReference type="PROSITE" id="PS50966">
    <property type="entry name" value="ZF_SWIM"/>
    <property type="match status" value="1"/>
</dbReference>
<evidence type="ECO:0000313" key="7">
    <source>
        <dbReference type="EMBL" id="KAE9130295.1"/>
    </source>
</evidence>
<gene>
    <name evidence="12" type="ORF">PF001_g3932</name>
    <name evidence="11" type="ORF">PF002_g5436</name>
    <name evidence="10" type="ORF">PF004_g3861</name>
    <name evidence="9" type="ORF">PF005_g4509</name>
    <name evidence="8" type="ORF">PF006_g3847</name>
    <name evidence="6" type="ORF">PF007_g4585</name>
    <name evidence="4" type="ORF">PF009_g4919</name>
    <name evidence="7" type="ORF">PF010_g3899</name>
    <name evidence="5" type="ORF">PF011_g3652</name>
</gene>
<dbReference type="InterPro" id="IPR052579">
    <property type="entry name" value="Zinc_finger_SWIM"/>
</dbReference>
<dbReference type="GO" id="GO:0008270">
    <property type="term" value="F:zinc ion binding"/>
    <property type="evidence" value="ECO:0007669"/>
    <property type="project" value="UniProtKB-KW"/>
</dbReference>
<evidence type="ECO:0000313" key="20">
    <source>
        <dbReference type="Proteomes" id="UP000476176"/>
    </source>
</evidence>
<evidence type="ECO:0000313" key="17">
    <source>
        <dbReference type="Proteomes" id="UP000440732"/>
    </source>
</evidence>
<evidence type="ECO:0000313" key="14">
    <source>
        <dbReference type="Proteomes" id="UP000433483"/>
    </source>
</evidence>
<dbReference type="Proteomes" id="UP000440367">
    <property type="component" value="Unassembled WGS sequence"/>
</dbReference>
<evidence type="ECO:0000313" key="18">
    <source>
        <dbReference type="Proteomes" id="UP000441208"/>
    </source>
</evidence>
<evidence type="ECO:0000313" key="16">
    <source>
        <dbReference type="Proteomes" id="UP000440367"/>
    </source>
</evidence>
<dbReference type="AlphaFoldDB" id="A0A6A3UL11"/>
<dbReference type="InterPro" id="IPR007527">
    <property type="entry name" value="Znf_SWIM"/>
</dbReference>
<evidence type="ECO:0000313" key="8">
    <source>
        <dbReference type="EMBL" id="KAE9151903.1"/>
    </source>
</evidence>